<feature type="region of interest" description="Disordered" evidence="1">
    <location>
        <begin position="29"/>
        <end position="53"/>
    </location>
</feature>
<accession>E9T0L9</accession>
<dbReference type="HOGENOM" id="CLU_156548_0_0_11"/>
<evidence type="ECO:0000313" key="3">
    <source>
        <dbReference type="Proteomes" id="UP000004245"/>
    </source>
</evidence>
<dbReference type="EMBL" id="ADNW02000010">
    <property type="protein sequence ID" value="EGD23970.1"/>
    <property type="molecule type" value="Genomic_DNA"/>
</dbReference>
<comment type="caution">
    <text evidence="2">The sequence shown here is derived from an EMBL/GenBank/DDBJ whole genome shotgun (WGS) entry which is preliminary data.</text>
</comment>
<protein>
    <recommendedName>
        <fullName evidence="4">DUF3168 domain-containing protein</fullName>
    </recommendedName>
</protein>
<organism evidence="2 3">
    <name type="scientific">Prescottella equi ATCC 33707</name>
    <dbReference type="NCBI Taxonomy" id="525370"/>
    <lineage>
        <taxon>Bacteria</taxon>
        <taxon>Bacillati</taxon>
        <taxon>Actinomycetota</taxon>
        <taxon>Actinomycetes</taxon>
        <taxon>Mycobacteriales</taxon>
        <taxon>Nocardiaceae</taxon>
        <taxon>Prescottella</taxon>
    </lineage>
</organism>
<evidence type="ECO:0000256" key="1">
    <source>
        <dbReference type="SAM" id="MobiDB-lite"/>
    </source>
</evidence>
<gene>
    <name evidence="2" type="ORF">HMPREF0724_12178</name>
</gene>
<evidence type="ECO:0000313" key="2">
    <source>
        <dbReference type="EMBL" id="EGD23970.1"/>
    </source>
</evidence>
<proteinExistence type="predicted"/>
<keyword evidence="3" id="KW-1185">Reference proteome</keyword>
<dbReference type="AlphaFoldDB" id="E9T0L9"/>
<name>E9T0L9_RHOHA</name>
<dbReference type="Proteomes" id="UP000004245">
    <property type="component" value="Unassembled WGS sequence"/>
</dbReference>
<evidence type="ECO:0008006" key="4">
    <source>
        <dbReference type="Google" id="ProtNLM"/>
    </source>
</evidence>
<dbReference type="OrthoDB" id="4466953at2"/>
<sequence>MKARRLPADHVVPVKEFLVAQLAADTSDASAGQNLPDGWGPSSAPAVVVESDPGSVDEWPVYTGEQIRITVYAAGRTQARALTARCMGWLLALRVPGVGIRPGTGILVDRDPDTRGFIAGFTVRSRARTQSF</sequence>
<reference evidence="2" key="1">
    <citation type="submission" date="2011-01" db="EMBL/GenBank/DDBJ databases">
        <authorList>
            <person name="Muzny D."/>
            <person name="Qin X."/>
            <person name="Buhay C."/>
            <person name="Dugan-Rocha S."/>
            <person name="Ding Y."/>
            <person name="Chen G."/>
            <person name="Hawes A."/>
            <person name="Holder M."/>
            <person name="Jhangiani S."/>
            <person name="Johnson A."/>
            <person name="Khan Z."/>
            <person name="Li Z."/>
            <person name="Liu W."/>
            <person name="Liu X."/>
            <person name="Perez L."/>
            <person name="Shen H."/>
            <person name="Wang Q."/>
            <person name="Watt J."/>
            <person name="Xi L."/>
            <person name="Xin Y."/>
            <person name="Zhou J."/>
            <person name="Deng J."/>
            <person name="Jiang H."/>
            <person name="Liu Y."/>
            <person name="Qu J."/>
            <person name="Song X.-Z."/>
            <person name="Zhang L."/>
            <person name="Villasana D."/>
            <person name="Johnson A."/>
            <person name="Liu J."/>
            <person name="Liyanage D."/>
            <person name="Lorensuhewa L."/>
            <person name="Robinson T."/>
            <person name="Song A."/>
            <person name="Song B.-B."/>
            <person name="Dinh H."/>
            <person name="Thornton R."/>
            <person name="Coyle M."/>
            <person name="Francisco L."/>
            <person name="Jackson L."/>
            <person name="Javaid M."/>
            <person name="Korchina V."/>
            <person name="Kovar C."/>
            <person name="Mata R."/>
            <person name="Mathew T."/>
            <person name="Ngo R."/>
            <person name="Nguyen L."/>
            <person name="Nguyen N."/>
            <person name="Okwuonu G."/>
            <person name="Ongeri F."/>
            <person name="Pham C."/>
            <person name="Simmons D."/>
            <person name="Wilczek-Boney K."/>
            <person name="Hale W."/>
            <person name="Jakkamsetti A."/>
            <person name="Pham P."/>
            <person name="Ruth R."/>
            <person name="San Lucas F."/>
            <person name="Warren J."/>
            <person name="Zhang J."/>
            <person name="Zhao Z."/>
            <person name="Zhou C."/>
            <person name="Zhu D."/>
            <person name="Lee S."/>
            <person name="Bess C."/>
            <person name="Blankenburg K."/>
            <person name="Forbes L."/>
            <person name="Fu Q."/>
            <person name="Gubbala S."/>
            <person name="Hirani K."/>
            <person name="Jayaseelan J.C."/>
            <person name="Lara F."/>
            <person name="Munidasa M."/>
            <person name="Palculict T."/>
            <person name="Patil S."/>
            <person name="Pu L.-L."/>
            <person name="Saada N."/>
            <person name="Tang L."/>
            <person name="Weissenberger G."/>
            <person name="Zhu Y."/>
            <person name="Hemphill L."/>
            <person name="Shang Y."/>
            <person name="Youmans B."/>
            <person name="Ayvaz T."/>
            <person name="Ross M."/>
            <person name="Santibanez J."/>
            <person name="Aqrawi P."/>
            <person name="Gross S."/>
            <person name="Joshi V."/>
            <person name="Fowler G."/>
            <person name="Nazareth L."/>
            <person name="Reid J."/>
            <person name="Worley K."/>
            <person name="Petrosino J."/>
            <person name="Highlander S."/>
            <person name="Gibbs R."/>
        </authorList>
    </citation>
    <scope>NUCLEOTIDE SEQUENCE [LARGE SCALE GENOMIC DNA]</scope>
    <source>
        <strain evidence="2">ATCC 33707</strain>
    </source>
</reference>